<evidence type="ECO:0000259" key="9">
    <source>
        <dbReference type="PROSITE" id="PS50115"/>
    </source>
</evidence>
<feature type="region of interest" description="Disordered" evidence="7">
    <location>
        <begin position="144"/>
        <end position="167"/>
    </location>
</feature>
<feature type="transmembrane region" description="Helical" evidence="8">
    <location>
        <begin position="304"/>
        <end position="323"/>
    </location>
</feature>
<evidence type="ECO:0000256" key="2">
    <source>
        <dbReference type="ARBA" id="ARBA00005467"/>
    </source>
</evidence>
<dbReference type="PRINTS" id="PR00405">
    <property type="entry name" value="REVINTRACTNG"/>
</dbReference>
<dbReference type="GO" id="GO:0005096">
    <property type="term" value="F:GTPase activator activity"/>
    <property type="evidence" value="ECO:0007669"/>
    <property type="project" value="InterPro"/>
</dbReference>
<feature type="transmembrane region" description="Helical" evidence="8">
    <location>
        <begin position="478"/>
        <end position="496"/>
    </location>
</feature>
<dbReference type="EMBL" id="HBIV01025055">
    <property type="protein sequence ID" value="CAE0666367.1"/>
    <property type="molecule type" value="Transcribed_RNA"/>
</dbReference>
<dbReference type="InterPro" id="IPR037278">
    <property type="entry name" value="ARFGAP/RecO"/>
</dbReference>
<dbReference type="AlphaFoldDB" id="A0A7S4DS27"/>
<protein>
    <recommendedName>
        <fullName evidence="9">Arf-GAP domain-containing protein</fullName>
    </recommendedName>
</protein>
<evidence type="ECO:0000256" key="7">
    <source>
        <dbReference type="SAM" id="MobiDB-lite"/>
    </source>
</evidence>
<evidence type="ECO:0000256" key="6">
    <source>
        <dbReference type="PROSITE-ProRule" id="PRU00288"/>
    </source>
</evidence>
<dbReference type="InterPro" id="IPR001164">
    <property type="entry name" value="ArfGAP_dom"/>
</dbReference>
<dbReference type="InterPro" id="IPR008564">
    <property type="entry name" value="TVP23-like"/>
</dbReference>
<dbReference type="Gene3D" id="1.10.220.150">
    <property type="entry name" value="Arf GTPase activating protein"/>
    <property type="match status" value="1"/>
</dbReference>
<evidence type="ECO:0000256" key="4">
    <source>
        <dbReference type="ARBA" id="ARBA00022989"/>
    </source>
</evidence>
<keyword evidence="6" id="KW-0479">Metal-binding</keyword>
<evidence type="ECO:0000313" key="10">
    <source>
        <dbReference type="EMBL" id="CAE0666367.1"/>
    </source>
</evidence>
<keyword evidence="4 8" id="KW-1133">Transmembrane helix</keyword>
<dbReference type="InterPro" id="IPR044820">
    <property type="entry name" value="AGD14-like"/>
</dbReference>
<keyword evidence="6" id="KW-0863">Zinc-finger</keyword>
<feature type="domain" description="Arf-GAP" evidence="9">
    <location>
        <begin position="5"/>
        <end position="126"/>
    </location>
</feature>
<feature type="region of interest" description="Disordered" evidence="7">
    <location>
        <begin position="346"/>
        <end position="382"/>
    </location>
</feature>
<feature type="region of interest" description="Disordered" evidence="7">
    <location>
        <begin position="399"/>
        <end position="422"/>
    </location>
</feature>
<keyword evidence="5 8" id="KW-0472">Membrane</keyword>
<keyword evidence="6" id="KW-0862">Zinc</keyword>
<gene>
    <name evidence="10" type="ORF">LGLO00237_LOCUS17978</name>
</gene>
<dbReference type="Pfam" id="PF05832">
    <property type="entry name" value="DUF846"/>
    <property type="match status" value="1"/>
</dbReference>
<evidence type="ECO:0000256" key="8">
    <source>
        <dbReference type="SAM" id="Phobius"/>
    </source>
</evidence>
<feature type="region of interest" description="Disordered" evidence="7">
    <location>
        <begin position="197"/>
        <end position="235"/>
    </location>
</feature>
<feature type="transmembrane region" description="Helical" evidence="8">
    <location>
        <begin position="447"/>
        <end position="466"/>
    </location>
</feature>
<dbReference type="GO" id="GO:0008270">
    <property type="term" value="F:zinc ion binding"/>
    <property type="evidence" value="ECO:0007669"/>
    <property type="project" value="UniProtKB-KW"/>
</dbReference>
<feature type="compositionally biased region" description="Low complexity" evidence="7">
    <location>
        <begin position="368"/>
        <end position="382"/>
    </location>
</feature>
<comment type="similarity">
    <text evidence="2">Belongs to the TVP23 family.</text>
</comment>
<organism evidence="10">
    <name type="scientific">Lotharella globosa</name>
    <dbReference type="NCBI Taxonomy" id="91324"/>
    <lineage>
        <taxon>Eukaryota</taxon>
        <taxon>Sar</taxon>
        <taxon>Rhizaria</taxon>
        <taxon>Cercozoa</taxon>
        <taxon>Chlorarachniophyceae</taxon>
        <taxon>Lotharella</taxon>
    </lineage>
</organism>
<dbReference type="PANTHER" id="PTHR46085">
    <property type="entry name" value="ARFGAP/RECO-RELATED"/>
    <property type="match status" value="1"/>
</dbReference>
<dbReference type="GO" id="GO:0016020">
    <property type="term" value="C:membrane"/>
    <property type="evidence" value="ECO:0007669"/>
    <property type="project" value="UniProtKB-SubCell"/>
</dbReference>
<accession>A0A7S4DS27</accession>
<dbReference type="PROSITE" id="PS50115">
    <property type="entry name" value="ARFGAP"/>
    <property type="match status" value="1"/>
</dbReference>
<sequence length="522" mass="57169">MSDPSSRVRERRKKKANRRCFDCRARGPNYVCMDFATFVCTDCSGVHREFGHRVKSINMSSFTSQEASMLERGGNDVAREIWMGRWKGKLLPTIKDSDGDRLEKIRSHITRKYIDKKWVPDPTTAKRHAFARGGSSVQQLFDVDVGDGPDEPGVAQDSAPSAPAGLGLDLDELFGGTPAVATSGAAGGFVDTKVAAARAAKPEKSRQGSRGPKQPRRNIRDAQVRGSTGGGKGQQDTLDKGLTFLDTMMGLFESLWKQLFLLPKKGKTAISECLSSDKKGVILAHGCLGWLSMGVFFLRASLFSFKTCFSLCVLLEAFHFYVVKNVTGPRILRLRWFFEPVSLPKKNAAGPKPSAAEKGTTLGHTRGSSSKSGADQTSSSSSSSIAKAGEIGQIPEIHGGFGVHRRKSPQKPSRKRKASPWRSLMTGHERWAWKGEPCEGVHPSVRWLFWFILGFHIATWLLLGLYEFCGSARGAGQWAGLAMWAGFLASLNFVSFSRGHAERQDKFIGEIVDVDLGPLAKV</sequence>
<evidence type="ECO:0000256" key="5">
    <source>
        <dbReference type="ARBA" id="ARBA00023136"/>
    </source>
</evidence>
<keyword evidence="3 8" id="KW-0812">Transmembrane</keyword>
<dbReference type="Pfam" id="PF01412">
    <property type="entry name" value="ArfGap"/>
    <property type="match status" value="1"/>
</dbReference>
<reference evidence="10" key="1">
    <citation type="submission" date="2021-01" db="EMBL/GenBank/DDBJ databases">
        <authorList>
            <person name="Corre E."/>
            <person name="Pelletier E."/>
            <person name="Niang G."/>
            <person name="Scheremetjew M."/>
            <person name="Finn R."/>
            <person name="Kale V."/>
            <person name="Holt S."/>
            <person name="Cochrane G."/>
            <person name="Meng A."/>
            <person name="Brown T."/>
            <person name="Cohen L."/>
        </authorList>
    </citation>
    <scope>NUCLEOTIDE SEQUENCE</scope>
    <source>
        <strain evidence="10">CCCM811</strain>
    </source>
</reference>
<dbReference type="SMART" id="SM00105">
    <property type="entry name" value="ArfGap"/>
    <property type="match status" value="1"/>
</dbReference>
<dbReference type="InterPro" id="IPR038508">
    <property type="entry name" value="ArfGAP_dom_sf"/>
</dbReference>
<comment type="subcellular location">
    <subcellularLocation>
        <location evidence="1">Membrane</location>
        <topology evidence="1">Multi-pass membrane protein</topology>
    </subcellularLocation>
</comment>
<evidence type="ECO:0000256" key="3">
    <source>
        <dbReference type="ARBA" id="ARBA00022692"/>
    </source>
</evidence>
<proteinExistence type="inferred from homology"/>
<evidence type="ECO:0000256" key="1">
    <source>
        <dbReference type="ARBA" id="ARBA00004141"/>
    </source>
</evidence>
<name>A0A7S4DS27_9EUKA</name>
<feature type="compositionally biased region" description="Basic residues" evidence="7">
    <location>
        <begin position="403"/>
        <end position="419"/>
    </location>
</feature>
<dbReference type="CDD" id="cd08838">
    <property type="entry name" value="ArfGap_AGFG"/>
    <property type="match status" value="1"/>
</dbReference>
<dbReference type="SUPFAM" id="SSF57863">
    <property type="entry name" value="ArfGap/RecO-like zinc finger"/>
    <property type="match status" value="1"/>
</dbReference>